<sequence length="351" mass="38102">PSLGELPVSMEWYPWEYDASSPVLPELCEKETIRAVAKVYLPVMAILFCVLGVLGNGVLLLVRVRYHTVQSLGDALLLHLAASDMLLLLTLPVGVAGMVGSWPLGNAACQALQGFHALNFYSSFLFLMGLTIDRYVAIVQAPIAHRLRPAANCWGGLLSGLMWLFSAALALPQFMYAHVEDHEGFQLCRVAVVTVVINVMQIGFGFALPFAVMVACYAAITRTLLASPCAQTHKALQLILALVLLFLALQLPYALLTLLDTADLMSQQAASCKVILQRDLALLITSSLAFARCCLNPVLHTFLGVRFRKDLLQLSRDFGCLGHCLCCSKTTSTRNQQASLTTHLEGISGAP</sequence>
<evidence type="ECO:0000256" key="6">
    <source>
        <dbReference type="ARBA" id="ARBA00023136"/>
    </source>
</evidence>
<feature type="transmembrane region" description="Helical" evidence="10">
    <location>
        <begin position="191"/>
        <end position="217"/>
    </location>
</feature>
<evidence type="ECO:0000256" key="2">
    <source>
        <dbReference type="ARBA" id="ARBA00022475"/>
    </source>
</evidence>
<proteinExistence type="inferred from homology"/>
<keyword evidence="2" id="KW-1003">Cell membrane</keyword>
<protein>
    <submittedName>
        <fullName evidence="12">C-C motif chemokine receptor 10</fullName>
    </submittedName>
</protein>
<evidence type="ECO:0000256" key="10">
    <source>
        <dbReference type="SAM" id="Phobius"/>
    </source>
</evidence>
<feature type="transmembrane region" description="Helical" evidence="10">
    <location>
        <begin position="151"/>
        <end position="171"/>
    </location>
</feature>
<feature type="transmembrane region" description="Helical" evidence="10">
    <location>
        <begin position="120"/>
        <end position="139"/>
    </location>
</feature>
<keyword evidence="4 10" id="KW-1133">Transmembrane helix</keyword>
<evidence type="ECO:0000256" key="4">
    <source>
        <dbReference type="ARBA" id="ARBA00022989"/>
    </source>
</evidence>
<evidence type="ECO:0000313" key="13">
    <source>
        <dbReference type="Proteomes" id="UP000694545"/>
    </source>
</evidence>
<dbReference type="PRINTS" id="PR00237">
    <property type="entry name" value="GPCRRHODOPSN"/>
</dbReference>
<evidence type="ECO:0000256" key="5">
    <source>
        <dbReference type="ARBA" id="ARBA00023040"/>
    </source>
</evidence>
<dbReference type="InterPro" id="IPR000276">
    <property type="entry name" value="GPCR_Rhodpsn"/>
</dbReference>
<reference evidence="12" key="2">
    <citation type="submission" date="2025-09" db="UniProtKB">
        <authorList>
            <consortium name="Ensembl"/>
        </authorList>
    </citation>
    <scope>IDENTIFICATION</scope>
</reference>
<evidence type="ECO:0000256" key="8">
    <source>
        <dbReference type="ARBA" id="ARBA00023224"/>
    </source>
</evidence>
<dbReference type="InterPro" id="IPR050119">
    <property type="entry name" value="CCR1-9-like"/>
</dbReference>
<keyword evidence="13" id="KW-1185">Reference proteome</keyword>
<dbReference type="Proteomes" id="UP000694545">
    <property type="component" value="Unplaced"/>
</dbReference>
<evidence type="ECO:0000256" key="1">
    <source>
        <dbReference type="ARBA" id="ARBA00004651"/>
    </source>
</evidence>
<feature type="domain" description="G-protein coupled receptors family 1 profile" evidence="11">
    <location>
        <begin position="55"/>
        <end position="300"/>
    </location>
</feature>
<dbReference type="GO" id="GO:0009897">
    <property type="term" value="C:external side of plasma membrane"/>
    <property type="evidence" value="ECO:0007669"/>
    <property type="project" value="TreeGrafter"/>
</dbReference>
<dbReference type="OMA" id="PNPRGRC"/>
<keyword evidence="7 9" id="KW-0675">Receptor</keyword>
<dbReference type="PANTHER" id="PTHR10489:SF735">
    <property type="entry name" value="C-C CHEMOKINE RECEPTOR TYPE 10"/>
    <property type="match status" value="1"/>
</dbReference>
<dbReference type="PANTHER" id="PTHR10489">
    <property type="entry name" value="CELL ADHESION MOLECULE"/>
    <property type="match status" value="1"/>
</dbReference>
<dbReference type="InterPro" id="IPR000355">
    <property type="entry name" value="Chemokine_rcpt"/>
</dbReference>
<keyword evidence="6 10" id="KW-0472">Membrane</keyword>
<dbReference type="GO" id="GO:0006955">
    <property type="term" value="P:immune response"/>
    <property type="evidence" value="ECO:0007669"/>
    <property type="project" value="TreeGrafter"/>
</dbReference>
<dbReference type="GO" id="GO:0019957">
    <property type="term" value="F:C-C chemokine binding"/>
    <property type="evidence" value="ECO:0007669"/>
    <property type="project" value="TreeGrafter"/>
</dbReference>
<feature type="transmembrane region" description="Helical" evidence="10">
    <location>
        <begin position="39"/>
        <end position="64"/>
    </location>
</feature>
<evidence type="ECO:0000256" key="9">
    <source>
        <dbReference type="RuleBase" id="RU000688"/>
    </source>
</evidence>
<dbReference type="SUPFAM" id="SSF81321">
    <property type="entry name" value="Family A G protein-coupled receptor-like"/>
    <property type="match status" value="1"/>
</dbReference>
<dbReference type="GO" id="GO:0019722">
    <property type="term" value="P:calcium-mediated signaling"/>
    <property type="evidence" value="ECO:0007669"/>
    <property type="project" value="TreeGrafter"/>
</dbReference>
<feature type="transmembrane region" description="Helical" evidence="10">
    <location>
        <begin position="76"/>
        <end position="100"/>
    </location>
</feature>
<dbReference type="Gene3D" id="1.20.1070.10">
    <property type="entry name" value="Rhodopsin 7-helix transmembrane proteins"/>
    <property type="match status" value="1"/>
</dbReference>
<accession>A0A8D2LQG4</accession>
<evidence type="ECO:0000256" key="3">
    <source>
        <dbReference type="ARBA" id="ARBA00022692"/>
    </source>
</evidence>
<keyword evidence="3 9" id="KW-0812">Transmembrane</keyword>
<dbReference type="PRINTS" id="PR00657">
    <property type="entry name" value="CCCHEMOKINER"/>
</dbReference>
<organism evidence="12 13">
    <name type="scientific">Varanus komodoensis</name>
    <name type="common">Komodo dragon</name>
    <dbReference type="NCBI Taxonomy" id="61221"/>
    <lineage>
        <taxon>Eukaryota</taxon>
        <taxon>Metazoa</taxon>
        <taxon>Chordata</taxon>
        <taxon>Craniata</taxon>
        <taxon>Vertebrata</taxon>
        <taxon>Euteleostomi</taxon>
        <taxon>Lepidosauria</taxon>
        <taxon>Squamata</taxon>
        <taxon>Bifurcata</taxon>
        <taxon>Unidentata</taxon>
        <taxon>Episquamata</taxon>
        <taxon>Toxicofera</taxon>
        <taxon>Anguimorpha</taxon>
        <taxon>Paleoanguimorpha</taxon>
        <taxon>Varanoidea</taxon>
        <taxon>Varanidae</taxon>
        <taxon>Varanus</taxon>
    </lineage>
</organism>
<dbReference type="Pfam" id="PF00001">
    <property type="entry name" value="7tm_1"/>
    <property type="match status" value="1"/>
</dbReference>
<dbReference type="PROSITE" id="PS00237">
    <property type="entry name" value="G_PROTEIN_RECEP_F1_1"/>
    <property type="match status" value="1"/>
</dbReference>
<keyword evidence="5 9" id="KW-0297">G-protein coupled receptor</keyword>
<comment type="similarity">
    <text evidence="9">Belongs to the G-protein coupled receptor 1 family.</text>
</comment>
<dbReference type="GO" id="GO:0060326">
    <property type="term" value="P:cell chemotaxis"/>
    <property type="evidence" value="ECO:0007669"/>
    <property type="project" value="TreeGrafter"/>
</dbReference>
<evidence type="ECO:0000259" key="11">
    <source>
        <dbReference type="PROSITE" id="PS50262"/>
    </source>
</evidence>
<dbReference type="Ensembl" id="ENSVKKT00000026570.1">
    <property type="protein sequence ID" value="ENSVKKP00000025938.1"/>
    <property type="gene ID" value="ENSVKKG00000016973.1"/>
</dbReference>
<evidence type="ECO:0000313" key="12">
    <source>
        <dbReference type="Ensembl" id="ENSVKKP00000025938.1"/>
    </source>
</evidence>
<dbReference type="GO" id="GO:0016493">
    <property type="term" value="F:C-C chemokine receptor activity"/>
    <property type="evidence" value="ECO:0007669"/>
    <property type="project" value="TreeGrafter"/>
</dbReference>
<dbReference type="GO" id="GO:0007204">
    <property type="term" value="P:positive regulation of cytosolic calcium ion concentration"/>
    <property type="evidence" value="ECO:0007669"/>
    <property type="project" value="TreeGrafter"/>
</dbReference>
<keyword evidence="8 9" id="KW-0807">Transducer</keyword>
<feature type="transmembrane region" description="Helical" evidence="10">
    <location>
        <begin position="238"/>
        <end position="259"/>
    </location>
</feature>
<dbReference type="InterPro" id="IPR017452">
    <property type="entry name" value="GPCR_Rhodpsn_7TM"/>
</dbReference>
<reference evidence="12" key="1">
    <citation type="submission" date="2025-08" db="UniProtKB">
        <authorList>
            <consortium name="Ensembl"/>
        </authorList>
    </citation>
    <scope>IDENTIFICATION</scope>
</reference>
<name>A0A8D2LQG4_VARKO</name>
<evidence type="ECO:0000256" key="7">
    <source>
        <dbReference type="ARBA" id="ARBA00023170"/>
    </source>
</evidence>
<dbReference type="AlphaFoldDB" id="A0A8D2LQG4"/>
<dbReference type="PROSITE" id="PS50262">
    <property type="entry name" value="G_PROTEIN_RECEP_F1_2"/>
    <property type="match status" value="1"/>
</dbReference>
<comment type="subcellular location">
    <subcellularLocation>
        <location evidence="1">Cell membrane</location>
        <topology evidence="1">Multi-pass membrane protein</topology>
    </subcellularLocation>
</comment>